<evidence type="ECO:0000313" key="10">
    <source>
        <dbReference type="Ensembl" id="ENSEEEP00000052965.1"/>
    </source>
</evidence>
<dbReference type="Proteomes" id="UP000314983">
    <property type="component" value="Chromosome 3"/>
</dbReference>
<keyword evidence="5" id="KW-0963">Cytoplasm</keyword>
<evidence type="ECO:0000256" key="6">
    <source>
        <dbReference type="ARBA" id="ARBA00023034"/>
    </source>
</evidence>
<reference evidence="10 11" key="1">
    <citation type="submission" date="2020-05" db="EMBL/GenBank/DDBJ databases">
        <title>Electrophorus electricus (electric eel) genome, fEleEle1, primary haplotype.</title>
        <authorList>
            <person name="Myers G."/>
            <person name="Meyer A."/>
            <person name="Fedrigo O."/>
            <person name="Formenti G."/>
            <person name="Rhie A."/>
            <person name="Tracey A."/>
            <person name="Sims Y."/>
            <person name="Jarvis E.D."/>
        </authorList>
    </citation>
    <scope>NUCLEOTIDE SEQUENCE [LARGE SCALE GENOMIC DNA]</scope>
</reference>
<evidence type="ECO:0000256" key="8">
    <source>
        <dbReference type="ARBA" id="ARBA00032512"/>
    </source>
</evidence>
<evidence type="ECO:0000256" key="3">
    <source>
        <dbReference type="ARBA" id="ARBA00005599"/>
    </source>
</evidence>
<keyword evidence="6" id="KW-0333">Golgi apparatus</keyword>
<keyword evidence="7" id="KW-0175">Coiled coil</keyword>
<sequence length="112" mass="13154">MSCTTYNKNEACVANPHSSCSQVMFFLFFFRREKTRIEHLQWEQRLMEEKNKRRKALLAKTIAEKSKQTQAEAVKLKKIQKELQALDDSVSNDIGILRRLIEQASLEYSTAW</sequence>
<dbReference type="PANTHER" id="PTHR21470:SF2">
    <property type="entry name" value="RAB6-INTERACTING GOLGIN"/>
    <property type="match status" value="1"/>
</dbReference>
<keyword evidence="11" id="KW-1185">Reference proteome</keyword>
<evidence type="ECO:0000313" key="11">
    <source>
        <dbReference type="Proteomes" id="UP000314983"/>
    </source>
</evidence>
<evidence type="ECO:0000256" key="9">
    <source>
        <dbReference type="ARBA" id="ARBA00033032"/>
    </source>
</evidence>
<dbReference type="GO" id="GO:0005794">
    <property type="term" value="C:Golgi apparatus"/>
    <property type="evidence" value="ECO:0007669"/>
    <property type="project" value="UniProtKB-SubCell"/>
</dbReference>
<dbReference type="InterPro" id="IPR007033">
    <property type="entry name" value="GORAB"/>
</dbReference>
<protein>
    <recommendedName>
        <fullName evidence="4">RAB6-interacting golgin</fullName>
    </recommendedName>
    <alternativeName>
        <fullName evidence="9">N-terminal kinase-like-binding protein 1</fullName>
    </alternativeName>
    <alternativeName>
        <fullName evidence="8">SCY1-like 1-binding protein 1</fullName>
    </alternativeName>
</protein>
<dbReference type="Ensembl" id="ENSEEET00000053724.1">
    <property type="protein sequence ID" value="ENSEEEP00000052965.1"/>
    <property type="gene ID" value="ENSEEEG00000028722.1"/>
</dbReference>
<evidence type="ECO:0000256" key="4">
    <source>
        <dbReference type="ARBA" id="ARBA00014130"/>
    </source>
</evidence>
<organism evidence="10 11">
    <name type="scientific">Electrophorus electricus</name>
    <name type="common">Electric eel</name>
    <name type="synonym">Gymnotus electricus</name>
    <dbReference type="NCBI Taxonomy" id="8005"/>
    <lineage>
        <taxon>Eukaryota</taxon>
        <taxon>Metazoa</taxon>
        <taxon>Chordata</taxon>
        <taxon>Craniata</taxon>
        <taxon>Vertebrata</taxon>
        <taxon>Euteleostomi</taxon>
        <taxon>Actinopterygii</taxon>
        <taxon>Neopterygii</taxon>
        <taxon>Teleostei</taxon>
        <taxon>Ostariophysi</taxon>
        <taxon>Gymnotiformes</taxon>
        <taxon>Gymnotoidei</taxon>
        <taxon>Gymnotidae</taxon>
        <taxon>Electrophorus</taxon>
    </lineage>
</organism>
<comment type="subcellular location">
    <subcellularLocation>
        <location evidence="1">Cytoplasm</location>
    </subcellularLocation>
    <subcellularLocation>
        <location evidence="2">Golgi apparatus</location>
    </subcellularLocation>
</comment>
<name>A0AAY5E7Y4_ELEEL</name>
<evidence type="ECO:0000256" key="7">
    <source>
        <dbReference type="ARBA" id="ARBA00023054"/>
    </source>
</evidence>
<accession>A0AAY5E7Y4</accession>
<evidence type="ECO:0000256" key="1">
    <source>
        <dbReference type="ARBA" id="ARBA00004496"/>
    </source>
</evidence>
<dbReference type="PANTHER" id="PTHR21470">
    <property type="entry name" value="RAB6-INTERACTING PROTEIN GORAB"/>
    <property type="match status" value="1"/>
</dbReference>
<evidence type="ECO:0000256" key="5">
    <source>
        <dbReference type="ARBA" id="ARBA00022490"/>
    </source>
</evidence>
<evidence type="ECO:0000256" key="2">
    <source>
        <dbReference type="ARBA" id="ARBA00004555"/>
    </source>
</evidence>
<dbReference type="GeneTree" id="ENSGT00390000014886"/>
<reference evidence="10" key="3">
    <citation type="submission" date="2025-09" db="UniProtKB">
        <authorList>
            <consortium name="Ensembl"/>
        </authorList>
    </citation>
    <scope>IDENTIFICATION</scope>
</reference>
<dbReference type="AlphaFoldDB" id="A0AAY5E7Y4"/>
<dbReference type="GO" id="GO:1905515">
    <property type="term" value="P:non-motile cilium assembly"/>
    <property type="evidence" value="ECO:0007669"/>
    <property type="project" value="TreeGrafter"/>
</dbReference>
<proteinExistence type="inferred from homology"/>
<comment type="similarity">
    <text evidence="3">Belongs to the GORAB family.</text>
</comment>
<reference evidence="10" key="2">
    <citation type="submission" date="2025-08" db="UniProtKB">
        <authorList>
            <consortium name="Ensembl"/>
        </authorList>
    </citation>
    <scope>IDENTIFICATION</scope>
</reference>